<evidence type="ECO:0000259" key="1">
    <source>
        <dbReference type="Pfam" id="PF14581"/>
    </source>
</evidence>
<sequence length="105" mass="11272">MHVGLCPPSVPTDALVPALQALFTREPAVRAAYLVEMHRGAERSDVSLMLTLAVTKGSEERLVQLTSLELNSLSPPPAMAVSMTCVSPDAPPPEYCHHGIQFYGT</sequence>
<dbReference type="RefSeq" id="WP_377330361.1">
    <property type="nucleotide sequence ID" value="NZ_JBHSNG010000052.1"/>
</dbReference>
<reference evidence="3" key="1">
    <citation type="journal article" date="2019" name="Int. J. Syst. Evol. Microbiol.">
        <title>The Global Catalogue of Microorganisms (GCM) 10K type strain sequencing project: providing services to taxonomists for standard genome sequencing and annotation.</title>
        <authorList>
            <consortium name="The Broad Institute Genomics Platform"/>
            <consortium name="The Broad Institute Genome Sequencing Center for Infectious Disease"/>
            <person name="Wu L."/>
            <person name="Ma J."/>
        </authorList>
    </citation>
    <scope>NUCLEOTIDE SEQUENCE [LARGE SCALE GENOMIC DNA]</scope>
    <source>
        <strain evidence="3">CGMCC 1.13587</strain>
    </source>
</reference>
<keyword evidence="3" id="KW-1185">Reference proteome</keyword>
<organism evidence="2 3">
    <name type="scientific">Rhodanobacter terrae</name>
    <dbReference type="NCBI Taxonomy" id="418647"/>
    <lineage>
        <taxon>Bacteria</taxon>
        <taxon>Pseudomonadati</taxon>
        <taxon>Pseudomonadota</taxon>
        <taxon>Gammaproteobacteria</taxon>
        <taxon>Lysobacterales</taxon>
        <taxon>Rhodanobacteraceae</taxon>
        <taxon>Rhodanobacter</taxon>
    </lineage>
</organism>
<evidence type="ECO:0000313" key="3">
    <source>
        <dbReference type="Proteomes" id="UP001596111"/>
    </source>
</evidence>
<dbReference type="EMBL" id="JBHSNG010000052">
    <property type="protein sequence ID" value="MFC5583390.1"/>
    <property type="molecule type" value="Genomic_DNA"/>
</dbReference>
<protein>
    <submittedName>
        <fullName evidence="2">Enhanced serine sensitivity protein SseB C-terminal domain-containing protein</fullName>
    </submittedName>
</protein>
<accession>A0ABW0T238</accession>
<comment type="caution">
    <text evidence="2">The sequence shown here is derived from an EMBL/GenBank/DDBJ whole genome shotgun (WGS) entry which is preliminary data.</text>
</comment>
<proteinExistence type="predicted"/>
<name>A0ABW0T238_9GAMM</name>
<feature type="domain" description="SseB protein C-terminal" evidence="1">
    <location>
        <begin position="2"/>
        <end position="88"/>
    </location>
</feature>
<dbReference type="Pfam" id="PF14581">
    <property type="entry name" value="SseB_C"/>
    <property type="match status" value="1"/>
</dbReference>
<dbReference type="Proteomes" id="UP001596111">
    <property type="component" value="Unassembled WGS sequence"/>
</dbReference>
<gene>
    <name evidence="2" type="ORF">ACFPPB_19950</name>
</gene>
<dbReference type="InterPro" id="IPR027945">
    <property type="entry name" value="SseB_C"/>
</dbReference>
<evidence type="ECO:0000313" key="2">
    <source>
        <dbReference type="EMBL" id="MFC5583390.1"/>
    </source>
</evidence>